<dbReference type="OrthoDB" id="106784at2759"/>
<dbReference type="PROSITE" id="PS51282">
    <property type="entry name" value="DWNN"/>
    <property type="match status" value="1"/>
</dbReference>
<evidence type="ECO:0000256" key="2">
    <source>
        <dbReference type="ARBA" id="ARBA00022664"/>
    </source>
</evidence>
<dbReference type="SUPFAM" id="SSF57756">
    <property type="entry name" value="Retrovirus zinc finger-like domains"/>
    <property type="match status" value="1"/>
</dbReference>
<dbReference type="PANTHER" id="PTHR15439">
    <property type="entry name" value="RETINOBLASTOMA-BINDING PROTEIN 6"/>
    <property type="match status" value="1"/>
</dbReference>
<dbReference type="CDD" id="cd16620">
    <property type="entry name" value="vRING-HC-C4C4_RBBP6"/>
    <property type="match status" value="1"/>
</dbReference>
<dbReference type="GO" id="GO:0003676">
    <property type="term" value="F:nucleic acid binding"/>
    <property type="evidence" value="ECO:0007669"/>
    <property type="project" value="InterPro"/>
</dbReference>
<keyword evidence="5" id="KW-0862">Zinc</keyword>
<dbReference type="GO" id="GO:0016567">
    <property type="term" value="P:protein ubiquitination"/>
    <property type="evidence" value="ECO:0007669"/>
    <property type="project" value="InterPro"/>
</dbReference>
<feature type="compositionally biased region" description="Polar residues" evidence="8">
    <location>
        <begin position="136"/>
        <end position="147"/>
    </location>
</feature>
<keyword evidence="12" id="KW-1185">Reference proteome</keyword>
<evidence type="ECO:0000256" key="3">
    <source>
        <dbReference type="ARBA" id="ARBA00022723"/>
    </source>
</evidence>
<feature type="compositionally biased region" description="Basic and acidic residues" evidence="8">
    <location>
        <begin position="390"/>
        <end position="407"/>
    </location>
</feature>
<feature type="compositionally biased region" description="Polar residues" evidence="8">
    <location>
        <begin position="113"/>
        <end position="124"/>
    </location>
</feature>
<dbReference type="InterPro" id="IPR001878">
    <property type="entry name" value="Znf_CCHC"/>
</dbReference>
<gene>
    <name evidence="11" type="ORF">SISNIDRAFT_453185</name>
</gene>
<dbReference type="STRING" id="1314777.A0A164VN97"/>
<evidence type="ECO:0000256" key="1">
    <source>
        <dbReference type="ARBA" id="ARBA00004123"/>
    </source>
</evidence>
<feature type="domain" description="DWNN" evidence="10">
    <location>
        <begin position="5"/>
        <end position="77"/>
    </location>
</feature>
<feature type="domain" description="CCHC-type" evidence="9">
    <location>
        <begin position="222"/>
        <end position="236"/>
    </location>
</feature>
<dbReference type="PANTHER" id="PTHR15439:SF0">
    <property type="entry name" value="CELL DIVISION CYCLE AND APOPTOSIS REGULATOR PROTEIN 1-RELATED"/>
    <property type="match status" value="1"/>
</dbReference>
<evidence type="ECO:0000256" key="5">
    <source>
        <dbReference type="ARBA" id="ARBA00022833"/>
    </source>
</evidence>
<feature type="region of interest" description="Disordered" evidence="8">
    <location>
        <begin position="182"/>
        <end position="213"/>
    </location>
</feature>
<dbReference type="GO" id="GO:0006511">
    <property type="term" value="P:ubiquitin-dependent protein catabolic process"/>
    <property type="evidence" value="ECO:0007669"/>
    <property type="project" value="TreeGrafter"/>
</dbReference>
<keyword evidence="3" id="KW-0479">Metal-binding</keyword>
<dbReference type="InterPro" id="IPR013083">
    <property type="entry name" value="Znf_RING/FYVE/PHD"/>
</dbReference>
<reference evidence="11 12" key="1">
    <citation type="journal article" date="2016" name="Mol. Biol. Evol.">
        <title>Comparative Genomics of Early-Diverging Mushroom-Forming Fungi Provides Insights into the Origins of Lignocellulose Decay Capabilities.</title>
        <authorList>
            <person name="Nagy L.G."/>
            <person name="Riley R."/>
            <person name="Tritt A."/>
            <person name="Adam C."/>
            <person name="Daum C."/>
            <person name="Floudas D."/>
            <person name="Sun H."/>
            <person name="Yadav J.S."/>
            <person name="Pangilinan J."/>
            <person name="Larsson K.H."/>
            <person name="Matsuura K."/>
            <person name="Barry K."/>
            <person name="Labutti K."/>
            <person name="Kuo R."/>
            <person name="Ohm R.A."/>
            <person name="Bhattacharya S.S."/>
            <person name="Shirouzu T."/>
            <person name="Yoshinaga Y."/>
            <person name="Martin F.M."/>
            <person name="Grigoriev I.V."/>
            <person name="Hibbett D.S."/>
        </authorList>
    </citation>
    <scope>NUCLEOTIDE SEQUENCE [LARGE SCALE GENOMIC DNA]</scope>
    <source>
        <strain evidence="11 12">HHB9708</strain>
    </source>
</reference>
<organism evidence="11 12">
    <name type="scientific">Sistotremastrum niveocremeum HHB9708</name>
    <dbReference type="NCBI Taxonomy" id="1314777"/>
    <lineage>
        <taxon>Eukaryota</taxon>
        <taxon>Fungi</taxon>
        <taxon>Dikarya</taxon>
        <taxon>Basidiomycota</taxon>
        <taxon>Agaricomycotina</taxon>
        <taxon>Agaricomycetes</taxon>
        <taxon>Sistotremastrales</taxon>
        <taxon>Sistotremastraceae</taxon>
        <taxon>Sertulicium</taxon>
        <taxon>Sertulicium niveocremeum</taxon>
    </lineage>
</organism>
<protein>
    <submittedName>
        <fullName evidence="11">DWNN-domain-containing protein</fullName>
    </submittedName>
</protein>
<evidence type="ECO:0000313" key="11">
    <source>
        <dbReference type="EMBL" id="KZS94307.1"/>
    </source>
</evidence>
<evidence type="ECO:0000259" key="10">
    <source>
        <dbReference type="PROSITE" id="PS51282"/>
    </source>
</evidence>
<dbReference type="InterPro" id="IPR033489">
    <property type="entry name" value="RBBP6"/>
</dbReference>
<dbReference type="GO" id="GO:0008270">
    <property type="term" value="F:zinc ion binding"/>
    <property type="evidence" value="ECO:0007669"/>
    <property type="project" value="UniProtKB-KW"/>
</dbReference>
<evidence type="ECO:0000259" key="9">
    <source>
        <dbReference type="PROSITE" id="PS50158"/>
    </source>
</evidence>
<evidence type="ECO:0000256" key="4">
    <source>
        <dbReference type="ARBA" id="ARBA00022771"/>
    </source>
</evidence>
<dbReference type="InterPro" id="IPR025829">
    <property type="entry name" value="Zn_knuckle_CX2CX3GHX4C"/>
</dbReference>
<dbReference type="GO" id="GO:0005634">
    <property type="term" value="C:nucleus"/>
    <property type="evidence" value="ECO:0007669"/>
    <property type="project" value="UniProtKB-SubCell"/>
</dbReference>
<dbReference type="SMART" id="SM00343">
    <property type="entry name" value="ZnF_C2HC"/>
    <property type="match status" value="1"/>
</dbReference>
<evidence type="ECO:0000256" key="7">
    <source>
        <dbReference type="PROSITE-ProRule" id="PRU00047"/>
    </source>
</evidence>
<dbReference type="GO" id="GO:0061630">
    <property type="term" value="F:ubiquitin protein ligase activity"/>
    <property type="evidence" value="ECO:0007669"/>
    <property type="project" value="InterPro"/>
</dbReference>
<dbReference type="Gene3D" id="4.10.60.10">
    <property type="entry name" value="Zinc finger, CCHC-type"/>
    <property type="match status" value="1"/>
</dbReference>
<dbReference type="EMBL" id="KV419404">
    <property type="protein sequence ID" value="KZS94307.1"/>
    <property type="molecule type" value="Genomic_DNA"/>
</dbReference>
<proteinExistence type="predicted"/>
<comment type="subcellular location">
    <subcellularLocation>
        <location evidence="1">Nucleus</location>
    </subcellularLocation>
</comment>
<dbReference type="Gene3D" id="3.10.20.90">
    <property type="entry name" value="Phosphatidylinositol 3-kinase Catalytic Subunit, Chain A, domain 1"/>
    <property type="match status" value="1"/>
</dbReference>
<keyword evidence="2" id="KW-0507">mRNA processing</keyword>
<dbReference type="Gene3D" id="3.30.40.10">
    <property type="entry name" value="Zinc/RING finger domain, C3HC4 (zinc finger)"/>
    <property type="match status" value="1"/>
</dbReference>
<keyword evidence="6" id="KW-0539">Nucleus</keyword>
<feature type="region of interest" description="Disordered" evidence="8">
    <location>
        <begin position="74"/>
        <end position="150"/>
    </location>
</feature>
<dbReference type="InterPro" id="IPR036875">
    <property type="entry name" value="Znf_CCHC_sf"/>
</dbReference>
<accession>A0A164VN97</accession>
<dbReference type="Pfam" id="PF08783">
    <property type="entry name" value="DWNN"/>
    <property type="match status" value="1"/>
</dbReference>
<name>A0A164VN97_9AGAM</name>
<dbReference type="Pfam" id="PF13696">
    <property type="entry name" value="zf-CCHC_2"/>
    <property type="match status" value="1"/>
</dbReference>
<dbReference type="Proteomes" id="UP000076722">
    <property type="component" value="Unassembled WGS sequence"/>
</dbReference>
<sequence>MSSFVYYKFKSQKDESRVAFDGTGISVADLKREIIQAKELGKATDFDLLILDPATDEEYDDSHIVPRSASVVAKRVPPSRPGKGKAAMYVTKVGRPESNGTPPLPPKERPNLLGQNTWSRNPGPSTKRYDSKDTGQEAQDSKSSTPVPSLATADEEDALAAMFAAEQENWSATQEKMSQAQRVYSAPRGRKPFPGQGEGRSSDRYQPYHPPSDRPIPAGYVCYRCGQKGHWIQDCPTNNNKEWDHKPRLKRTTGIPRSFLKTVEQPTDSQLAQGVMITPEGSYVVAQPDSAAWEKQKAKPKTLTEADVRERPVTDPNLACPLCSKLFHDAVKTPCCSTTYGEGCIQTHLLERDFICPKCSTRIASLDLLVEDKPMRTRIMDHIDALIEQSHRSEAENSRGDGGEDQPRTSTPRQPTPEEQEYSEEQPGGPLEAFPQSNQPGYQEGMSLEQLQAEIQQLQAMLSNHNLPLHIRNQTQMQLQQKQVMFAQAQTMAALLTQVQAQAQIPQQSMFGMPDPFGGVMGMPQQQMYPAFNNYGQNGAYKQPNWADHQNMGPESPYQRLPVNPRRRHLKRDRPSDFLEVGGQSMENKFPRYWE</sequence>
<keyword evidence="4 7" id="KW-0863">Zinc-finger</keyword>
<evidence type="ECO:0000256" key="8">
    <source>
        <dbReference type="SAM" id="MobiDB-lite"/>
    </source>
</evidence>
<dbReference type="GO" id="GO:0006397">
    <property type="term" value="P:mRNA processing"/>
    <property type="evidence" value="ECO:0007669"/>
    <property type="project" value="UniProtKB-KW"/>
</dbReference>
<dbReference type="SUPFAM" id="SSF57850">
    <property type="entry name" value="RING/U-box"/>
    <property type="match status" value="1"/>
</dbReference>
<feature type="region of interest" description="Disordered" evidence="8">
    <location>
        <begin position="390"/>
        <end position="442"/>
    </location>
</feature>
<dbReference type="PROSITE" id="PS50158">
    <property type="entry name" value="ZF_CCHC"/>
    <property type="match status" value="1"/>
</dbReference>
<evidence type="ECO:0000313" key="12">
    <source>
        <dbReference type="Proteomes" id="UP000076722"/>
    </source>
</evidence>
<evidence type="ECO:0000256" key="6">
    <source>
        <dbReference type="ARBA" id="ARBA00023242"/>
    </source>
</evidence>
<dbReference type="SMART" id="SM01180">
    <property type="entry name" value="DWNN"/>
    <property type="match status" value="1"/>
</dbReference>
<dbReference type="AlphaFoldDB" id="A0A164VN97"/>
<dbReference type="InterPro" id="IPR014891">
    <property type="entry name" value="DWNN_domain"/>
</dbReference>